<comment type="catalytic activity">
    <reaction evidence="1">
        <text>S-ubiquitinyl-[E2 ubiquitin-conjugating enzyme]-L-cysteine + [acceptor protein]-L-lysine = [E2 ubiquitin-conjugating enzyme]-L-cysteine + N(6)-ubiquitinyl-[acceptor protein]-L-lysine.</text>
        <dbReference type="EC" id="2.3.2.27"/>
    </reaction>
</comment>
<evidence type="ECO:0000259" key="7">
    <source>
        <dbReference type="PROSITE" id="PS51698"/>
    </source>
</evidence>
<name>A0A8J5T123_ZIZPA</name>
<protein>
    <recommendedName>
        <fullName evidence="2">RING-type E3 ubiquitin transferase</fullName>
        <ecNumber evidence="2">2.3.2.27</ecNumber>
    </recommendedName>
</protein>
<accession>A0A8J5T123</accession>
<feature type="domain" description="U-box" evidence="7">
    <location>
        <begin position="870"/>
        <end position="944"/>
    </location>
</feature>
<gene>
    <name evidence="8" type="ORF">GUJ93_ZPchr0006g44549</name>
</gene>
<dbReference type="CDD" id="cd16655">
    <property type="entry name" value="RING-Ubox_WDSUB1-like"/>
    <property type="match status" value="1"/>
</dbReference>
<sequence>MDRDEGENEAMWSARWSVSSSAGSLPEAGEEWDEQSLASDEGNVFVAVAEDVKHGEKTFLWALQNLATDGCKTVIAHVHSPAQAIQKIHCNRMKPEKINEYLMSEREKAAKNLDKYALIAKRAIRDLEIDFEKVIIDMDDVAQGLEKLITLHGITKLVMGAAADQHYSKEMREPMSKTALKLMETASPSCKIWFTCNGDLIYTREPNENLLAIYPPPTQSKAATLSVSSISRQLSSIELKNEAPSSEGCTSRSLIESAMSDWDYLFGDWGRIRYGSFSTDDSVSVPAATTLSVDVDDADKQRPVVHSSHESDSVNFLLPACDPDKEEESNLDEDMYDKLKEACTRAELLKEEADDESNKRRKAKTDLLIALERVAESEKSYLHEVNHRKETEKTLVRQRLDIDEMKRRHHSLYDELQDTKKQKLVLEQRITQIVSAANDYVQEITEHFIQESCEESKKHRKVEMDLFAVRQRVKDVENLNRNEKMQRKDMEEKIARQRMEIEETKRQRDELYYELKDVNEQKLLLERADASEETKRRKKAERDMLSALQRVKDLEHMHLHELKRREAVEETLAQQNKKNQETKKELDEIHGKHMTEIKSTIKVYEGKLAESKRFIQEIETKYDKLLHERDTAVAEAEELRQKNKHGSSMTEITLNSDFSVFELQQATQDFDTALKIGTCRFGSVYKGFLQNTTVAVKLLHSLSLKGQSEFHHEVAVLSSMRHPNLMTLIGACPEAFGLVYEFLPNGSLEDRLSRKKGTPPLTWQVRTRIIGEICSALTFIHSHKPHPIVHGDLNLDNILLDANLMPPQEAGPSCTANQLAHLGLRCANLSGRHRPDLTGEVWGVIEPLLKAAFHNSDCRQTSAALSDETHMPSYFVCPIMQEVMADPHIAADGFTYEADAIRKWLDDGHDTSPMTNLKLEHLELTPNRPLRSAILEWRQQQQQQHGG</sequence>
<dbReference type="InterPro" id="IPR003613">
    <property type="entry name" value="Ubox_domain"/>
</dbReference>
<dbReference type="GO" id="GO:0005524">
    <property type="term" value="F:ATP binding"/>
    <property type="evidence" value="ECO:0007669"/>
    <property type="project" value="InterPro"/>
</dbReference>
<keyword evidence="4" id="KW-0175">Coiled coil</keyword>
<dbReference type="PANTHER" id="PTHR45647:SF130">
    <property type="entry name" value="U-BOX DOMAIN-CONTAINING PROTEIN 33"/>
    <property type="match status" value="1"/>
</dbReference>
<keyword evidence="9" id="KW-1185">Reference proteome</keyword>
<dbReference type="EMBL" id="JAAALK010000283">
    <property type="protein sequence ID" value="KAG8071755.1"/>
    <property type="molecule type" value="Genomic_DNA"/>
</dbReference>
<evidence type="ECO:0000259" key="6">
    <source>
        <dbReference type="PROSITE" id="PS50011"/>
    </source>
</evidence>
<dbReference type="Pfam" id="PF04564">
    <property type="entry name" value="U-box"/>
    <property type="match status" value="1"/>
</dbReference>
<feature type="region of interest" description="Disordered" evidence="5">
    <location>
        <begin position="1"/>
        <end position="33"/>
    </location>
</feature>
<dbReference type="GO" id="GO:0004672">
    <property type="term" value="F:protein kinase activity"/>
    <property type="evidence" value="ECO:0007669"/>
    <property type="project" value="InterPro"/>
</dbReference>
<dbReference type="Proteomes" id="UP000729402">
    <property type="component" value="Unassembled WGS sequence"/>
</dbReference>
<dbReference type="PROSITE" id="PS50011">
    <property type="entry name" value="PROTEIN_KINASE_DOM"/>
    <property type="match status" value="1"/>
</dbReference>
<evidence type="ECO:0000256" key="5">
    <source>
        <dbReference type="SAM" id="MobiDB-lite"/>
    </source>
</evidence>
<dbReference type="OrthoDB" id="4062651at2759"/>
<dbReference type="InterPro" id="IPR051348">
    <property type="entry name" value="U-box_ubiquitin_ligases"/>
</dbReference>
<feature type="coiled-coil region" evidence="4">
    <location>
        <begin position="473"/>
        <end position="642"/>
    </location>
</feature>
<dbReference type="Pfam" id="PF07714">
    <property type="entry name" value="PK_Tyr_Ser-Thr"/>
    <property type="match status" value="1"/>
</dbReference>
<keyword evidence="3" id="KW-0833">Ubl conjugation pathway</keyword>
<comment type="caution">
    <text evidence="8">The sequence shown here is derived from an EMBL/GenBank/DDBJ whole genome shotgun (WGS) entry which is preliminary data.</text>
</comment>
<dbReference type="PANTHER" id="PTHR45647">
    <property type="entry name" value="OS02G0152300 PROTEIN"/>
    <property type="match status" value="1"/>
</dbReference>
<evidence type="ECO:0000256" key="4">
    <source>
        <dbReference type="SAM" id="Coils"/>
    </source>
</evidence>
<dbReference type="SMART" id="SM00504">
    <property type="entry name" value="Ubox"/>
    <property type="match status" value="1"/>
</dbReference>
<feature type="compositionally biased region" description="Low complexity" evidence="5">
    <location>
        <begin position="12"/>
        <end position="24"/>
    </location>
</feature>
<dbReference type="GO" id="GO:0016567">
    <property type="term" value="P:protein ubiquitination"/>
    <property type="evidence" value="ECO:0007669"/>
    <property type="project" value="InterPro"/>
</dbReference>
<evidence type="ECO:0000256" key="3">
    <source>
        <dbReference type="ARBA" id="ARBA00022786"/>
    </source>
</evidence>
<dbReference type="PROSITE" id="PS51698">
    <property type="entry name" value="U_BOX"/>
    <property type="match status" value="1"/>
</dbReference>
<proteinExistence type="predicted"/>
<evidence type="ECO:0000313" key="8">
    <source>
        <dbReference type="EMBL" id="KAG8071755.1"/>
    </source>
</evidence>
<feature type="coiled-coil region" evidence="4">
    <location>
        <begin position="336"/>
        <end position="422"/>
    </location>
</feature>
<dbReference type="CDD" id="cd01989">
    <property type="entry name" value="USP_STK_Ubox_N"/>
    <property type="match status" value="1"/>
</dbReference>
<dbReference type="GO" id="GO:0061630">
    <property type="term" value="F:ubiquitin protein ligase activity"/>
    <property type="evidence" value="ECO:0007669"/>
    <property type="project" value="UniProtKB-EC"/>
</dbReference>
<dbReference type="InterPro" id="IPR001245">
    <property type="entry name" value="Ser-Thr/Tyr_kinase_cat_dom"/>
</dbReference>
<dbReference type="AlphaFoldDB" id="A0A8J5T123"/>
<reference evidence="8" key="2">
    <citation type="submission" date="2021-02" db="EMBL/GenBank/DDBJ databases">
        <authorList>
            <person name="Kimball J.A."/>
            <person name="Haas M.W."/>
            <person name="Macchietto M."/>
            <person name="Kono T."/>
            <person name="Duquette J."/>
            <person name="Shao M."/>
        </authorList>
    </citation>
    <scope>NUCLEOTIDE SEQUENCE</scope>
    <source>
        <tissue evidence="8">Fresh leaf tissue</tissue>
    </source>
</reference>
<reference evidence="8" key="1">
    <citation type="journal article" date="2021" name="bioRxiv">
        <title>Whole Genome Assembly and Annotation of Northern Wild Rice, Zizania palustris L., Supports a Whole Genome Duplication in the Zizania Genus.</title>
        <authorList>
            <person name="Haas M."/>
            <person name="Kono T."/>
            <person name="Macchietto M."/>
            <person name="Millas R."/>
            <person name="McGilp L."/>
            <person name="Shao M."/>
            <person name="Duquette J."/>
            <person name="Hirsch C.N."/>
            <person name="Kimball J."/>
        </authorList>
    </citation>
    <scope>NUCLEOTIDE SEQUENCE</scope>
    <source>
        <tissue evidence="8">Fresh leaf tissue</tissue>
    </source>
</reference>
<dbReference type="EC" id="2.3.2.27" evidence="2"/>
<evidence type="ECO:0000256" key="2">
    <source>
        <dbReference type="ARBA" id="ARBA00012483"/>
    </source>
</evidence>
<evidence type="ECO:0000313" key="9">
    <source>
        <dbReference type="Proteomes" id="UP000729402"/>
    </source>
</evidence>
<organism evidence="8 9">
    <name type="scientific">Zizania palustris</name>
    <name type="common">Northern wild rice</name>
    <dbReference type="NCBI Taxonomy" id="103762"/>
    <lineage>
        <taxon>Eukaryota</taxon>
        <taxon>Viridiplantae</taxon>
        <taxon>Streptophyta</taxon>
        <taxon>Embryophyta</taxon>
        <taxon>Tracheophyta</taxon>
        <taxon>Spermatophyta</taxon>
        <taxon>Magnoliopsida</taxon>
        <taxon>Liliopsida</taxon>
        <taxon>Poales</taxon>
        <taxon>Poaceae</taxon>
        <taxon>BOP clade</taxon>
        <taxon>Oryzoideae</taxon>
        <taxon>Oryzeae</taxon>
        <taxon>Zizaniinae</taxon>
        <taxon>Zizania</taxon>
    </lineage>
</organism>
<dbReference type="InterPro" id="IPR000719">
    <property type="entry name" value="Prot_kinase_dom"/>
</dbReference>
<feature type="domain" description="Protein kinase" evidence="6">
    <location>
        <begin position="670"/>
        <end position="947"/>
    </location>
</feature>
<evidence type="ECO:0000256" key="1">
    <source>
        <dbReference type="ARBA" id="ARBA00000900"/>
    </source>
</evidence>